<proteinExistence type="predicted"/>
<dbReference type="Proteomes" id="UP001472677">
    <property type="component" value="Unassembled WGS sequence"/>
</dbReference>
<sequence length="135" mass="15359">MRECAKVQEVLIISGMDSIMPQGPFRDCFEWLETSHSVMSSEQFAFLIVLLWNIWNRRNRWIHSGQLIPARLVAEYAQLVHGDYEQVAENIGDSIPCAREKKWMKPGPGVIKINVDGAWNVTTRMAAIGTMVGIR</sequence>
<reference evidence="1 2" key="1">
    <citation type="journal article" date="2024" name="G3 (Bethesda)">
        <title>Genome assembly of Hibiscus sabdariffa L. provides insights into metabolisms of medicinal natural products.</title>
        <authorList>
            <person name="Kim T."/>
        </authorList>
    </citation>
    <scope>NUCLEOTIDE SEQUENCE [LARGE SCALE GENOMIC DNA]</scope>
    <source>
        <strain evidence="1">TK-2024</strain>
        <tissue evidence="1">Old leaves</tissue>
    </source>
</reference>
<evidence type="ECO:0000313" key="1">
    <source>
        <dbReference type="EMBL" id="KAK8555352.1"/>
    </source>
</evidence>
<accession>A0ABR2E9A7</accession>
<dbReference type="EMBL" id="JBBPBM010000018">
    <property type="protein sequence ID" value="KAK8555352.1"/>
    <property type="molecule type" value="Genomic_DNA"/>
</dbReference>
<evidence type="ECO:0008006" key="3">
    <source>
        <dbReference type="Google" id="ProtNLM"/>
    </source>
</evidence>
<gene>
    <name evidence="1" type="ORF">V6N12_009500</name>
</gene>
<evidence type="ECO:0000313" key="2">
    <source>
        <dbReference type="Proteomes" id="UP001472677"/>
    </source>
</evidence>
<keyword evidence="2" id="KW-1185">Reference proteome</keyword>
<comment type="caution">
    <text evidence="1">The sequence shown here is derived from an EMBL/GenBank/DDBJ whole genome shotgun (WGS) entry which is preliminary data.</text>
</comment>
<name>A0ABR2E9A7_9ROSI</name>
<organism evidence="1 2">
    <name type="scientific">Hibiscus sabdariffa</name>
    <name type="common">roselle</name>
    <dbReference type="NCBI Taxonomy" id="183260"/>
    <lineage>
        <taxon>Eukaryota</taxon>
        <taxon>Viridiplantae</taxon>
        <taxon>Streptophyta</taxon>
        <taxon>Embryophyta</taxon>
        <taxon>Tracheophyta</taxon>
        <taxon>Spermatophyta</taxon>
        <taxon>Magnoliopsida</taxon>
        <taxon>eudicotyledons</taxon>
        <taxon>Gunneridae</taxon>
        <taxon>Pentapetalae</taxon>
        <taxon>rosids</taxon>
        <taxon>malvids</taxon>
        <taxon>Malvales</taxon>
        <taxon>Malvaceae</taxon>
        <taxon>Malvoideae</taxon>
        <taxon>Hibiscus</taxon>
    </lineage>
</organism>
<protein>
    <recommendedName>
        <fullName evidence="3">RNase H type-1 domain-containing protein</fullName>
    </recommendedName>
</protein>